<dbReference type="Proteomes" id="UP001370490">
    <property type="component" value="Unassembled WGS sequence"/>
</dbReference>
<sequence>MGKKSQMCLLRCENSVVILCLIPYSISDVCLFWWVARIKVHELRNKSKTDLLNQLKELKAELSLLRVAKVTGGAPNKLSKIKVVRLSIAQVLTVISQKQKAALREAYKKKKYLPLDLRPKKTRAIRRRLTKHQASLRTEREKKREMYFPMRKYAIKV</sequence>
<keyword evidence="4" id="KW-0812">Transmembrane</keyword>
<dbReference type="Gene3D" id="1.10.287.310">
    <property type="match status" value="1"/>
</dbReference>
<dbReference type="GO" id="GO:0003735">
    <property type="term" value="F:structural constituent of ribosome"/>
    <property type="evidence" value="ECO:0007669"/>
    <property type="project" value="InterPro"/>
</dbReference>
<dbReference type="EMBL" id="JBAMMX010000007">
    <property type="protein sequence ID" value="KAK6935934.1"/>
    <property type="molecule type" value="Genomic_DNA"/>
</dbReference>
<evidence type="ECO:0000256" key="2">
    <source>
        <dbReference type="ARBA" id="ARBA00022980"/>
    </source>
</evidence>
<dbReference type="HAMAP" id="MF_00374">
    <property type="entry name" value="Ribosomal_uL29"/>
    <property type="match status" value="1"/>
</dbReference>
<feature type="transmembrane region" description="Helical" evidence="4">
    <location>
        <begin position="16"/>
        <end position="36"/>
    </location>
</feature>
<dbReference type="GO" id="GO:0000463">
    <property type="term" value="P:maturation of LSU-rRNA from tricistronic rRNA transcript (SSU-rRNA, 5.8S rRNA, LSU-rRNA)"/>
    <property type="evidence" value="ECO:0007669"/>
    <property type="project" value="InterPro"/>
</dbReference>
<comment type="similarity">
    <text evidence="1">Belongs to the universal ribosomal protein uL29 family.</text>
</comment>
<keyword evidence="4" id="KW-0472">Membrane</keyword>
<dbReference type="NCBIfam" id="TIGR00012">
    <property type="entry name" value="L29"/>
    <property type="match status" value="1"/>
</dbReference>
<dbReference type="Gene3D" id="6.10.250.3450">
    <property type="match status" value="1"/>
</dbReference>
<dbReference type="FunFam" id="1.10.287.310:FF:000002">
    <property type="entry name" value="60S ribosomal protein L35"/>
    <property type="match status" value="1"/>
</dbReference>
<organism evidence="5 6">
    <name type="scientific">Dillenia turbinata</name>
    <dbReference type="NCBI Taxonomy" id="194707"/>
    <lineage>
        <taxon>Eukaryota</taxon>
        <taxon>Viridiplantae</taxon>
        <taxon>Streptophyta</taxon>
        <taxon>Embryophyta</taxon>
        <taxon>Tracheophyta</taxon>
        <taxon>Spermatophyta</taxon>
        <taxon>Magnoliopsida</taxon>
        <taxon>eudicotyledons</taxon>
        <taxon>Gunneridae</taxon>
        <taxon>Pentapetalae</taxon>
        <taxon>Dilleniales</taxon>
        <taxon>Dilleniaceae</taxon>
        <taxon>Dillenia</taxon>
    </lineage>
</organism>
<evidence type="ECO:0000313" key="6">
    <source>
        <dbReference type="Proteomes" id="UP001370490"/>
    </source>
</evidence>
<keyword evidence="3" id="KW-0687">Ribonucleoprotein</keyword>
<gene>
    <name evidence="5" type="ORF">RJ641_032964</name>
</gene>
<accession>A0AAN8VLI3</accession>
<keyword evidence="6" id="KW-1185">Reference proteome</keyword>
<evidence type="ECO:0000256" key="3">
    <source>
        <dbReference type="ARBA" id="ARBA00023274"/>
    </source>
</evidence>
<protein>
    <submittedName>
        <fullName evidence="5">Ribosomal protein L29/L35</fullName>
    </submittedName>
</protein>
<dbReference type="GO" id="GO:0006412">
    <property type="term" value="P:translation"/>
    <property type="evidence" value="ECO:0007669"/>
    <property type="project" value="InterPro"/>
</dbReference>
<comment type="caution">
    <text evidence="5">The sequence shown here is derived from an EMBL/GenBank/DDBJ whole genome shotgun (WGS) entry which is preliminary data.</text>
</comment>
<dbReference type="FunFam" id="6.10.250.3450:FF:000001">
    <property type="entry name" value="60S ribosomal protein L35"/>
    <property type="match status" value="1"/>
</dbReference>
<proteinExistence type="inferred from homology"/>
<dbReference type="CDD" id="cd00427">
    <property type="entry name" value="Ribosomal_L29_HIP"/>
    <property type="match status" value="1"/>
</dbReference>
<dbReference type="PANTHER" id="PTHR45722:SF2">
    <property type="entry name" value="LARGE RIBOSOMAL SUBUNIT PROTEIN UL29-RELATED"/>
    <property type="match status" value="1"/>
</dbReference>
<evidence type="ECO:0000313" key="5">
    <source>
        <dbReference type="EMBL" id="KAK6935934.1"/>
    </source>
</evidence>
<keyword evidence="2 5" id="KW-0689">Ribosomal protein</keyword>
<dbReference type="SUPFAM" id="SSF46561">
    <property type="entry name" value="Ribosomal protein L29 (L29p)"/>
    <property type="match status" value="1"/>
</dbReference>
<dbReference type="GO" id="GO:0022625">
    <property type="term" value="C:cytosolic large ribosomal subunit"/>
    <property type="evidence" value="ECO:0007669"/>
    <property type="project" value="InterPro"/>
</dbReference>
<keyword evidence="4" id="KW-1133">Transmembrane helix</keyword>
<dbReference type="Pfam" id="PF00831">
    <property type="entry name" value="Ribosomal_L29"/>
    <property type="match status" value="1"/>
</dbReference>
<evidence type="ECO:0000256" key="4">
    <source>
        <dbReference type="SAM" id="Phobius"/>
    </source>
</evidence>
<dbReference type="InterPro" id="IPR036049">
    <property type="entry name" value="Ribosomal_uL29_sf"/>
</dbReference>
<name>A0AAN8VLI3_9MAGN</name>
<dbReference type="AlphaFoldDB" id="A0AAN8VLI3"/>
<dbReference type="InterPro" id="IPR045059">
    <property type="entry name" value="Ribosomal_uL29_euk"/>
</dbReference>
<dbReference type="GO" id="GO:0003729">
    <property type="term" value="F:mRNA binding"/>
    <property type="evidence" value="ECO:0007669"/>
    <property type="project" value="TreeGrafter"/>
</dbReference>
<dbReference type="PANTHER" id="PTHR45722">
    <property type="entry name" value="60S RIBOSOMAL PROTEIN L35"/>
    <property type="match status" value="1"/>
</dbReference>
<evidence type="ECO:0000256" key="1">
    <source>
        <dbReference type="ARBA" id="ARBA00009254"/>
    </source>
</evidence>
<reference evidence="5 6" key="1">
    <citation type="submission" date="2023-12" db="EMBL/GenBank/DDBJ databases">
        <title>A high-quality genome assembly for Dillenia turbinata (Dilleniales).</title>
        <authorList>
            <person name="Chanderbali A."/>
        </authorList>
    </citation>
    <scope>NUCLEOTIDE SEQUENCE [LARGE SCALE GENOMIC DNA]</scope>
    <source>
        <strain evidence="5">LSX21</strain>
        <tissue evidence="5">Leaf</tissue>
    </source>
</reference>
<dbReference type="InterPro" id="IPR001854">
    <property type="entry name" value="Ribosomal_uL29"/>
</dbReference>